<feature type="region of interest" description="Disordered" evidence="1">
    <location>
        <begin position="286"/>
        <end position="382"/>
    </location>
</feature>
<proteinExistence type="predicted"/>
<organism evidence="3">
    <name type="scientific">Caenorhabditis brenneri</name>
    <name type="common">Nematode worm</name>
    <dbReference type="NCBI Taxonomy" id="135651"/>
    <lineage>
        <taxon>Eukaryota</taxon>
        <taxon>Metazoa</taxon>
        <taxon>Ecdysozoa</taxon>
        <taxon>Nematoda</taxon>
        <taxon>Chromadorea</taxon>
        <taxon>Rhabditida</taxon>
        <taxon>Rhabditina</taxon>
        <taxon>Rhabditomorpha</taxon>
        <taxon>Rhabditoidea</taxon>
        <taxon>Rhabditidae</taxon>
        <taxon>Peloderinae</taxon>
        <taxon>Caenorhabditis</taxon>
    </lineage>
</organism>
<feature type="region of interest" description="Disordered" evidence="1">
    <location>
        <begin position="413"/>
        <end position="441"/>
    </location>
</feature>
<dbReference type="AlphaFoldDB" id="G0MX33"/>
<evidence type="ECO:0000256" key="1">
    <source>
        <dbReference type="SAM" id="MobiDB-lite"/>
    </source>
</evidence>
<dbReference type="HOGENOM" id="CLU_604436_0_0_1"/>
<evidence type="ECO:0000313" key="2">
    <source>
        <dbReference type="EMBL" id="EGT46670.1"/>
    </source>
</evidence>
<accession>G0MX33</accession>
<dbReference type="InParanoid" id="G0MX33"/>
<gene>
    <name evidence="2" type="ORF">CAEBREN_24208</name>
</gene>
<feature type="region of interest" description="Disordered" evidence="1">
    <location>
        <begin position="1"/>
        <end position="40"/>
    </location>
</feature>
<name>G0MX33_CAEBE</name>
<evidence type="ECO:0000313" key="3">
    <source>
        <dbReference type="Proteomes" id="UP000008068"/>
    </source>
</evidence>
<reference evidence="3" key="1">
    <citation type="submission" date="2011-07" db="EMBL/GenBank/DDBJ databases">
        <authorList>
            <consortium name="Caenorhabditis brenneri Sequencing and Analysis Consortium"/>
            <person name="Wilson R.K."/>
        </authorList>
    </citation>
    <scope>NUCLEOTIDE SEQUENCE [LARGE SCALE GENOMIC DNA]</scope>
    <source>
        <strain evidence="3">PB2801</strain>
    </source>
</reference>
<protein>
    <submittedName>
        <fullName evidence="2">Uncharacterized protein</fullName>
    </submittedName>
</protein>
<dbReference type="Proteomes" id="UP000008068">
    <property type="component" value="Unassembled WGS sequence"/>
</dbReference>
<feature type="compositionally biased region" description="Polar residues" evidence="1">
    <location>
        <begin position="309"/>
        <end position="319"/>
    </location>
</feature>
<sequence length="453" mass="50460">MASDSEYSSGGDNHHSQPPSLRRTKTTKAQAQKYQREEQSLHTRIIGPAKSRVTKVTKKADLLLAAGQQTTHILSQLLNTPETEGRQDTLKAADKELLQIKGSVHKLTSLYNYVDVNFNDPAMNASPLKAKHLEEVYSHIEDAKPYEMATQLQETIFNIEGHLKELGYPISSYTPPDEYLSEPEDIVKQRVQLNADTNSIDQEPMIAPQMPTNTAKDPEQTRKLLEMETEVKRLQAQLDNQKIQALLKERELEQKASERESWQLKNFSSVQKTLLETLTKEAEAKKRAAQLEAEAEKEKIPPLRREETPITQQDGNPMPSSGHPISIGDPSKEEAMAANLENSGHPESGNPGNTDPIDAYKSRPVLPTPATLGFPDMKHAPELFPESALPNIAEQDEDPTYTLTSEQFEENIGTLPTVGHATESDTEDDIPSDDVSPGNPNLRFLWGYVSNLG</sequence>
<dbReference type="EMBL" id="GL379818">
    <property type="protein sequence ID" value="EGT46670.1"/>
    <property type="molecule type" value="Genomic_DNA"/>
</dbReference>
<feature type="compositionally biased region" description="Basic and acidic residues" evidence="1">
    <location>
        <begin position="294"/>
        <end position="308"/>
    </location>
</feature>
<keyword evidence="3" id="KW-1185">Reference proteome</keyword>
<feature type="compositionally biased region" description="Polar residues" evidence="1">
    <location>
        <begin position="1"/>
        <end position="19"/>
    </location>
</feature>